<evidence type="ECO:0000259" key="2">
    <source>
        <dbReference type="Pfam" id="PF00534"/>
    </source>
</evidence>
<gene>
    <name evidence="4" type="ORF">IP91_01974</name>
</gene>
<dbReference type="SUPFAM" id="SSF53756">
    <property type="entry name" value="UDP-Glycosyltransferase/glycogen phosphorylase"/>
    <property type="match status" value="1"/>
</dbReference>
<accession>A0A562RB70</accession>
<dbReference type="PANTHER" id="PTHR46401:SF2">
    <property type="entry name" value="GLYCOSYLTRANSFERASE WBBK-RELATED"/>
    <property type="match status" value="1"/>
</dbReference>
<reference evidence="4 5" key="1">
    <citation type="journal article" date="2015" name="Stand. Genomic Sci.">
        <title>Genomic Encyclopedia of Bacterial and Archaeal Type Strains, Phase III: the genomes of soil and plant-associated and newly described type strains.</title>
        <authorList>
            <person name="Whitman W.B."/>
            <person name="Woyke T."/>
            <person name="Klenk H.P."/>
            <person name="Zhou Y."/>
            <person name="Lilburn T.G."/>
            <person name="Beck B.J."/>
            <person name="De Vos P."/>
            <person name="Vandamme P."/>
            <person name="Eisen J.A."/>
            <person name="Garrity G."/>
            <person name="Hugenholtz P."/>
            <person name="Kyrpides N.C."/>
        </authorList>
    </citation>
    <scope>NUCLEOTIDE SEQUENCE [LARGE SCALE GENOMIC DNA]</scope>
    <source>
        <strain evidence="4 5">CGMCC 1.10822</strain>
    </source>
</reference>
<keyword evidence="4" id="KW-0328">Glycosyltransferase</keyword>
<sequence length="374" mass="39817">MPAHGPTVGLSVTTAEPGLTGGHLDGIGVYSSALLRELPRAGVAVQPYSYGRARQLGVGRPMPHSFALATVRDLLLPGRAAMDVDLYHATDYRIVRMNRPVVATLHDALPVAHPEWCNPRLRGLKNWLQAGAARKADHVIAHTQFTIAELVQCFGVDEARISVVPCGVDEAWLDAPEAVEVAATLARHGLRRGYFLTVGTLQPRKNIERLLAAYLGLPAAVRSQRQLVIVGAAGARSAGLVAQIRAAQQRGENVVWLNELTSAESLRHVYAGAGVFVFPSLYEGFGIPVVEAFASGVPVVVSNATSLPEVAGGAALEVDPLSVSAIGAAMLELARDEALRARHIAAGRVRALGLTWRETARRTAAVYTQVLEKA</sequence>
<dbReference type="CDD" id="cd03809">
    <property type="entry name" value="GT4_MtfB-like"/>
    <property type="match status" value="1"/>
</dbReference>
<feature type="domain" description="Glycosyl transferase family 1" evidence="2">
    <location>
        <begin position="193"/>
        <end position="348"/>
    </location>
</feature>
<evidence type="ECO:0000259" key="3">
    <source>
        <dbReference type="Pfam" id="PF13439"/>
    </source>
</evidence>
<keyword evidence="1 4" id="KW-0808">Transferase</keyword>
<comment type="caution">
    <text evidence="4">The sequence shown here is derived from an EMBL/GenBank/DDBJ whole genome shotgun (WGS) entry which is preliminary data.</text>
</comment>
<keyword evidence="5" id="KW-1185">Reference proteome</keyword>
<dbReference type="GO" id="GO:0016757">
    <property type="term" value="F:glycosyltransferase activity"/>
    <property type="evidence" value="ECO:0007669"/>
    <property type="project" value="UniProtKB-KW"/>
</dbReference>
<dbReference type="Gene3D" id="3.40.50.2000">
    <property type="entry name" value="Glycogen Phosphorylase B"/>
    <property type="match status" value="2"/>
</dbReference>
<dbReference type="Proteomes" id="UP000318431">
    <property type="component" value="Unassembled WGS sequence"/>
</dbReference>
<dbReference type="InterPro" id="IPR028098">
    <property type="entry name" value="Glyco_trans_4-like_N"/>
</dbReference>
<dbReference type="AlphaFoldDB" id="A0A562RB70"/>
<dbReference type="EMBL" id="VLLB01000003">
    <property type="protein sequence ID" value="TWI66163.1"/>
    <property type="molecule type" value="Genomic_DNA"/>
</dbReference>
<dbReference type="InterPro" id="IPR001296">
    <property type="entry name" value="Glyco_trans_1"/>
</dbReference>
<dbReference type="Pfam" id="PF00534">
    <property type="entry name" value="Glycos_transf_1"/>
    <property type="match status" value="1"/>
</dbReference>
<evidence type="ECO:0000256" key="1">
    <source>
        <dbReference type="ARBA" id="ARBA00022679"/>
    </source>
</evidence>
<dbReference type="Pfam" id="PF13439">
    <property type="entry name" value="Glyco_transf_4"/>
    <property type="match status" value="1"/>
</dbReference>
<protein>
    <submittedName>
        <fullName evidence="4">Alpha-1,3-rhamnosyl/mannosyltransferase</fullName>
    </submittedName>
</protein>
<proteinExistence type="predicted"/>
<feature type="domain" description="Glycosyltransferase subfamily 4-like N-terminal" evidence="3">
    <location>
        <begin position="25"/>
        <end position="170"/>
    </location>
</feature>
<dbReference type="GO" id="GO:0009103">
    <property type="term" value="P:lipopolysaccharide biosynthetic process"/>
    <property type="evidence" value="ECO:0007669"/>
    <property type="project" value="TreeGrafter"/>
</dbReference>
<dbReference type="OrthoDB" id="433681at2"/>
<evidence type="ECO:0000313" key="5">
    <source>
        <dbReference type="Proteomes" id="UP000318431"/>
    </source>
</evidence>
<evidence type="ECO:0000313" key="4">
    <source>
        <dbReference type="EMBL" id="TWI66163.1"/>
    </source>
</evidence>
<organism evidence="4 5">
    <name type="scientific">Pseudoduganella lurida</name>
    <dbReference type="NCBI Taxonomy" id="1036180"/>
    <lineage>
        <taxon>Bacteria</taxon>
        <taxon>Pseudomonadati</taxon>
        <taxon>Pseudomonadota</taxon>
        <taxon>Betaproteobacteria</taxon>
        <taxon>Burkholderiales</taxon>
        <taxon>Oxalobacteraceae</taxon>
        <taxon>Telluria group</taxon>
        <taxon>Pseudoduganella</taxon>
    </lineage>
</organism>
<dbReference type="PANTHER" id="PTHR46401">
    <property type="entry name" value="GLYCOSYLTRANSFERASE WBBK-RELATED"/>
    <property type="match status" value="1"/>
</dbReference>
<name>A0A562RB70_9BURK</name>